<evidence type="ECO:0000259" key="1">
    <source>
        <dbReference type="Pfam" id="PF03407"/>
    </source>
</evidence>
<evidence type="ECO:0000313" key="2">
    <source>
        <dbReference type="EMBL" id="UZT28775.1"/>
    </source>
</evidence>
<feature type="domain" description="Nucleotide-diphospho-sugar transferase" evidence="1">
    <location>
        <begin position="60"/>
        <end position="231"/>
    </location>
</feature>
<accession>A0A9E8GAI5</accession>
<organism evidence="2">
    <name type="scientific">Nucleocytoviricota sp</name>
    <dbReference type="NCBI Taxonomy" id="2809609"/>
    <lineage>
        <taxon>Viruses</taxon>
        <taxon>Varidnaviria</taxon>
        <taxon>Bamfordvirae</taxon>
        <taxon>Nucleocytoviricota</taxon>
    </lineage>
</organism>
<dbReference type="EMBL" id="OP765507">
    <property type="protein sequence ID" value="UZT28775.1"/>
    <property type="molecule type" value="Genomic_DNA"/>
</dbReference>
<sequence>MDDYNGMNVNINKNLSIWIDELKSKNLNTIIYSLSDINYKKRFDEMISTFDVPNACFAMCAFDKETYNYFLNKNIPTILLDKENNNFNHLVCISKFLITYVLLKNGFNVIMSEADIFWKVDVNKLFEKDFSDLLVSKHTYSDEVNIGFYKVITNKNTINFFENLNFWIFDKNSGYKEKVFEKIFLKRLPHKAADQKIFDCALRHCNNTKLLPANYFFSQESYNKLQRITLNWKYIECEILMHWPITYPNNYKGVHIWSGFSKIPEKQIEHAHYYKWYYNK</sequence>
<evidence type="ECO:0000313" key="3">
    <source>
        <dbReference type="EMBL" id="UZT29051.1"/>
    </source>
</evidence>
<proteinExistence type="predicted"/>
<dbReference type="InterPro" id="IPR005069">
    <property type="entry name" value="Nucl-diP-sugar_transferase"/>
</dbReference>
<dbReference type="Pfam" id="PF03407">
    <property type="entry name" value="Nucleotid_trans"/>
    <property type="match status" value="1"/>
</dbReference>
<dbReference type="EMBL" id="OP765584">
    <property type="protein sequence ID" value="UZT29051.1"/>
    <property type="molecule type" value="Genomic_DNA"/>
</dbReference>
<name>A0A9E8GAI5_9VIRU</name>
<protein>
    <submittedName>
        <fullName evidence="2">WD40 repeat-containing protein</fullName>
    </submittedName>
</protein>
<reference evidence="2" key="1">
    <citation type="submission" date="2022-10" db="EMBL/GenBank/DDBJ databases">
        <title>Genomics discovery of giant fungal viruses from subsurface oceanic crustal fluids.</title>
        <authorList>
            <person name="Bhattacharjee A.S."/>
            <person name="Schulz F."/>
            <person name="Woyke T."/>
            <person name="Orcutt B.N."/>
            <person name="Matinez Martinez J."/>
        </authorList>
    </citation>
    <scope>NUCLEOTIDE SEQUENCE</scope>
    <source>
        <strain evidence="2">VSAG1.JdFR</strain>
        <strain evidence="3">VSAG8.JdFR</strain>
    </source>
</reference>